<feature type="repeat" description="RCC1" evidence="2">
    <location>
        <begin position="219"/>
        <end position="272"/>
    </location>
</feature>
<dbReference type="InterPro" id="IPR000408">
    <property type="entry name" value="Reg_chr_condens"/>
</dbReference>
<evidence type="ECO:0008006" key="5">
    <source>
        <dbReference type="Google" id="ProtNLM"/>
    </source>
</evidence>
<gene>
    <name evidence="3" type="ORF">CC80DRAFT_98042</name>
</gene>
<dbReference type="EMBL" id="ML976978">
    <property type="protein sequence ID" value="KAF1962818.1"/>
    <property type="molecule type" value="Genomic_DNA"/>
</dbReference>
<organism evidence="3 4">
    <name type="scientific">Byssothecium circinans</name>
    <dbReference type="NCBI Taxonomy" id="147558"/>
    <lineage>
        <taxon>Eukaryota</taxon>
        <taxon>Fungi</taxon>
        <taxon>Dikarya</taxon>
        <taxon>Ascomycota</taxon>
        <taxon>Pezizomycotina</taxon>
        <taxon>Dothideomycetes</taxon>
        <taxon>Pleosporomycetidae</taxon>
        <taxon>Pleosporales</taxon>
        <taxon>Massarineae</taxon>
        <taxon>Massarinaceae</taxon>
        <taxon>Byssothecium</taxon>
    </lineage>
</organism>
<dbReference type="OrthoDB" id="5370059at2759"/>
<proteinExistence type="predicted"/>
<dbReference type="PANTHER" id="PTHR22870:SF408">
    <property type="entry name" value="OS09G0560450 PROTEIN"/>
    <property type="match status" value="1"/>
</dbReference>
<dbReference type="Pfam" id="PF13540">
    <property type="entry name" value="RCC1_2"/>
    <property type="match status" value="1"/>
</dbReference>
<dbReference type="PROSITE" id="PS50012">
    <property type="entry name" value="RCC1_3"/>
    <property type="match status" value="1"/>
</dbReference>
<keyword evidence="1" id="KW-0677">Repeat</keyword>
<dbReference type="InterPro" id="IPR051210">
    <property type="entry name" value="Ub_ligase/GEF_domain"/>
</dbReference>
<protein>
    <recommendedName>
        <fullName evidence="5">RCC1/BLIP-II</fullName>
    </recommendedName>
</protein>
<dbReference type="PANTHER" id="PTHR22870">
    <property type="entry name" value="REGULATOR OF CHROMOSOME CONDENSATION"/>
    <property type="match status" value="1"/>
</dbReference>
<sequence length="397" mass="43793">MMELYAFGHSVHDEWTQKPSQPPAPVPVLSAQSLEILWASWCDLIIAHSPENQSRNCTDLQITYYGTSLLPRHAAYINSLTYSPSHPLTFFGTKLHEGLKGFISRSDRQVRVFRSERESKEDELGIEVGDFESLGCEISDIQFTSREHGLACINEGEKGTGGNKGIIELPSLNHLLRHLQSHMDEPISHPPYQVSQICIFIPAQWTTNATTVTALDDEGTIYTYAEDMRYPKCLGRERLDRGTAAQPIPYFSETTVSRIASGGYYTCAITSDGELFIWGQSPPGIDNELSVLQRQSEDGDEDEFVRSVELLIEGRAATVTDVAVGWGHVLVAAEVQAGSGVLRAVFAAGCNERGQLGLGSKTSECVFVEDFTEVKAFRGKKTRGIACAGWSSYVMIE</sequence>
<name>A0A6A5UDI9_9PLEO</name>
<dbReference type="SUPFAM" id="SSF50985">
    <property type="entry name" value="RCC1/BLIP-II"/>
    <property type="match status" value="1"/>
</dbReference>
<accession>A0A6A5UDI9</accession>
<evidence type="ECO:0000256" key="2">
    <source>
        <dbReference type="PROSITE-ProRule" id="PRU00235"/>
    </source>
</evidence>
<evidence type="ECO:0000313" key="3">
    <source>
        <dbReference type="EMBL" id="KAF1962818.1"/>
    </source>
</evidence>
<dbReference type="InterPro" id="IPR009091">
    <property type="entry name" value="RCC1/BLIP-II"/>
</dbReference>
<dbReference type="Proteomes" id="UP000800035">
    <property type="component" value="Unassembled WGS sequence"/>
</dbReference>
<evidence type="ECO:0000313" key="4">
    <source>
        <dbReference type="Proteomes" id="UP000800035"/>
    </source>
</evidence>
<evidence type="ECO:0000256" key="1">
    <source>
        <dbReference type="ARBA" id="ARBA00022737"/>
    </source>
</evidence>
<dbReference type="AlphaFoldDB" id="A0A6A5UDI9"/>
<dbReference type="Gene3D" id="2.130.10.30">
    <property type="entry name" value="Regulator of chromosome condensation 1/beta-lactamase-inhibitor protein II"/>
    <property type="match status" value="1"/>
</dbReference>
<dbReference type="Pfam" id="PF00415">
    <property type="entry name" value="RCC1"/>
    <property type="match status" value="1"/>
</dbReference>
<keyword evidence="4" id="KW-1185">Reference proteome</keyword>
<reference evidence="3" key="1">
    <citation type="journal article" date="2020" name="Stud. Mycol.">
        <title>101 Dothideomycetes genomes: a test case for predicting lifestyles and emergence of pathogens.</title>
        <authorList>
            <person name="Haridas S."/>
            <person name="Albert R."/>
            <person name="Binder M."/>
            <person name="Bloem J."/>
            <person name="Labutti K."/>
            <person name="Salamov A."/>
            <person name="Andreopoulos B."/>
            <person name="Baker S."/>
            <person name="Barry K."/>
            <person name="Bills G."/>
            <person name="Bluhm B."/>
            <person name="Cannon C."/>
            <person name="Castanera R."/>
            <person name="Culley D."/>
            <person name="Daum C."/>
            <person name="Ezra D."/>
            <person name="Gonzalez J."/>
            <person name="Henrissat B."/>
            <person name="Kuo A."/>
            <person name="Liang C."/>
            <person name="Lipzen A."/>
            <person name="Lutzoni F."/>
            <person name="Magnuson J."/>
            <person name="Mondo S."/>
            <person name="Nolan M."/>
            <person name="Ohm R."/>
            <person name="Pangilinan J."/>
            <person name="Park H.-J."/>
            <person name="Ramirez L."/>
            <person name="Alfaro M."/>
            <person name="Sun H."/>
            <person name="Tritt A."/>
            <person name="Yoshinaga Y."/>
            <person name="Zwiers L.-H."/>
            <person name="Turgeon B."/>
            <person name="Goodwin S."/>
            <person name="Spatafora J."/>
            <person name="Crous P."/>
            <person name="Grigoriev I."/>
        </authorList>
    </citation>
    <scope>NUCLEOTIDE SEQUENCE</scope>
    <source>
        <strain evidence="3">CBS 675.92</strain>
    </source>
</reference>